<reference evidence="3 4" key="1">
    <citation type="submission" date="2014-10" db="EMBL/GenBank/DDBJ databases">
        <title>Draft genome sequence of the proteorhodopsin-containing marine bacterium Dokdonia donghaensis.</title>
        <authorList>
            <person name="Gomez-Consarnau L."/>
            <person name="Gonzalez J.M."/>
            <person name="Riedel T."/>
            <person name="Jaenicke S."/>
            <person name="Wagner-Doebler I."/>
            <person name="Fuhrman J.A."/>
        </authorList>
    </citation>
    <scope>NUCLEOTIDE SEQUENCE [LARGE SCALE GENOMIC DNA]</scope>
    <source>
        <strain evidence="3 4">DSW-1</strain>
    </source>
</reference>
<keyword evidence="2" id="KW-0812">Transmembrane</keyword>
<dbReference type="AlphaFoldDB" id="A0A0A2H1M3"/>
<keyword evidence="4" id="KW-1185">Reference proteome</keyword>
<dbReference type="EMBL" id="JSAQ01000001">
    <property type="protein sequence ID" value="KGO06565.1"/>
    <property type="molecule type" value="Genomic_DNA"/>
</dbReference>
<evidence type="ECO:0000313" key="4">
    <source>
        <dbReference type="Proteomes" id="UP000030140"/>
    </source>
</evidence>
<gene>
    <name evidence="3" type="ORF">NV36_06730</name>
</gene>
<evidence type="ECO:0000313" key="3">
    <source>
        <dbReference type="EMBL" id="KGO06565.1"/>
    </source>
</evidence>
<evidence type="ECO:0000256" key="2">
    <source>
        <dbReference type="SAM" id="Phobius"/>
    </source>
</evidence>
<dbReference type="InterPro" id="IPR022134">
    <property type="entry name" value="DUF3667"/>
</dbReference>
<dbReference type="OrthoDB" id="675873at2"/>
<dbReference type="RefSeq" id="WP_035325662.1">
    <property type="nucleotide sequence ID" value="NZ_CP015125.1"/>
</dbReference>
<feature type="transmembrane region" description="Helical" evidence="2">
    <location>
        <begin position="368"/>
        <end position="396"/>
    </location>
</feature>
<feature type="transmembrane region" description="Helical" evidence="2">
    <location>
        <begin position="280"/>
        <end position="299"/>
    </location>
</feature>
<sequence length="397" mass="46682">MKETPVKSNSRKAMKYRGVECLNCGHPLDLTDRYCAYCGQINTTKRLTIKDFFNEFVLSVFTYDSRFRYTVKDLLFKPGTITRYYVEGKRLKYANPFRFFLSASISYFILLAIIGFINGNNDLDFTDEGVVQLNVDQAKDDIDSIKEITKDIDLNELQNLNNEEAQLLEEKINNTVEKSVKKLKERKEAQEAKKDSIVKVPYDTRAESSINGIYLENIFTKGEIFYDFYEYTEISDPETALDSLKYSKTRTNVFLYSKNEDIKRVKDNPARFLRFLASKIPFFLFFFAPIFALFLWLIYSKKKFNYMEHLVFIFHIFSWVFLVLLIAIIPDLLIGDEIVASLLLILVGPFYFYKALRNFYKQKRRWTILKFVFLNIVFYLGATLFAVIFFAITAFLF</sequence>
<feature type="transmembrane region" description="Helical" evidence="2">
    <location>
        <begin position="311"/>
        <end position="332"/>
    </location>
</feature>
<feature type="transmembrane region" description="Helical" evidence="2">
    <location>
        <begin position="338"/>
        <end position="356"/>
    </location>
</feature>
<evidence type="ECO:0008006" key="5">
    <source>
        <dbReference type="Google" id="ProtNLM"/>
    </source>
</evidence>
<keyword evidence="2" id="KW-1133">Transmembrane helix</keyword>
<dbReference type="PATRIC" id="fig|1300343.5.peg.208"/>
<proteinExistence type="predicted"/>
<keyword evidence="1" id="KW-0175">Coiled coil</keyword>
<accession>A0A0A2H1M3</accession>
<keyword evidence="2" id="KW-0472">Membrane</keyword>
<dbReference type="Proteomes" id="UP000030140">
    <property type="component" value="Unassembled WGS sequence"/>
</dbReference>
<comment type="caution">
    <text evidence="3">The sequence shown here is derived from an EMBL/GenBank/DDBJ whole genome shotgun (WGS) entry which is preliminary data.</text>
</comment>
<feature type="coiled-coil region" evidence="1">
    <location>
        <begin position="150"/>
        <end position="200"/>
    </location>
</feature>
<dbReference type="Pfam" id="PF12412">
    <property type="entry name" value="DUF3667"/>
    <property type="match status" value="1"/>
</dbReference>
<protein>
    <recommendedName>
        <fullName evidence="5">DUF3667 domain-containing protein</fullName>
    </recommendedName>
</protein>
<dbReference type="KEGG" id="ddo:I597_0208"/>
<evidence type="ECO:0000256" key="1">
    <source>
        <dbReference type="SAM" id="Coils"/>
    </source>
</evidence>
<organism evidence="3 4">
    <name type="scientific">Dokdonia donghaensis DSW-1</name>
    <dbReference type="NCBI Taxonomy" id="1300343"/>
    <lineage>
        <taxon>Bacteria</taxon>
        <taxon>Pseudomonadati</taxon>
        <taxon>Bacteroidota</taxon>
        <taxon>Flavobacteriia</taxon>
        <taxon>Flavobacteriales</taxon>
        <taxon>Flavobacteriaceae</taxon>
        <taxon>Dokdonia</taxon>
    </lineage>
</organism>
<name>A0A0A2H1M3_9FLAO</name>
<feature type="transmembrane region" description="Helical" evidence="2">
    <location>
        <begin position="99"/>
        <end position="117"/>
    </location>
</feature>